<sequence>MAQDAPPSHYWWTLEINVSSGMTWEALRIDGAVRFYVGQTVADAESWAWINQIVRDAYLANYTFSQRGEPKPPVMLGTLSCFRVRVTTNTVIIH</sequence>
<proteinExistence type="predicted"/>
<accession>A0ACB8RN32</accession>
<dbReference type="EMBL" id="MU275951">
    <property type="protein sequence ID" value="KAI0045455.1"/>
    <property type="molecule type" value="Genomic_DNA"/>
</dbReference>
<protein>
    <submittedName>
        <fullName evidence="1">Uncharacterized protein</fullName>
    </submittedName>
</protein>
<evidence type="ECO:0000313" key="1">
    <source>
        <dbReference type="EMBL" id="KAI0045455.1"/>
    </source>
</evidence>
<comment type="caution">
    <text evidence="1">The sequence shown here is derived from an EMBL/GenBank/DDBJ whole genome shotgun (WGS) entry which is preliminary data.</text>
</comment>
<organism evidence="1 2">
    <name type="scientific">Auriscalpium vulgare</name>
    <dbReference type="NCBI Taxonomy" id="40419"/>
    <lineage>
        <taxon>Eukaryota</taxon>
        <taxon>Fungi</taxon>
        <taxon>Dikarya</taxon>
        <taxon>Basidiomycota</taxon>
        <taxon>Agaricomycotina</taxon>
        <taxon>Agaricomycetes</taxon>
        <taxon>Russulales</taxon>
        <taxon>Auriscalpiaceae</taxon>
        <taxon>Auriscalpium</taxon>
    </lineage>
</organism>
<feature type="non-terminal residue" evidence="1">
    <location>
        <position position="94"/>
    </location>
</feature>
<keyword evidence="2" id="KW-1185">Reference proteome</keyword>
<evidence type="ECO:0000313" key="2">
    <source>
        <dbReference type="Proteomes" id="UP000814033"/>
    </source>
</evidence>
<dbReference type="Proteomes" id="UP000814033">
    <property type="component" value="Unassembled WGS sequence"/>
</dbReference>
<name>A0ACB8RN32_9AGAM</name>
<reference evidence="1" key="2">
    <citation type="journal article" date="2022" name="New Phytol.">
        <title>Evolutionary transition to the ectomycorrhizal habit in the genomes of a hyperdiverse lineage of mushroom-forming fungi.</title>
        <authorList>
            <person name="Looney B."/>
            <person name="Miyauchi S."/>
            <person name="Morin E."/>
            <person name="Drula E."/>
            <person name="Courty P.E."/>
            <person name="Kohler A."/>
            <person name="Kuo A."/>
            <person name="LaButti K."/>
            <person name="Pangilinan J."/>
            <person name="Lipzen A."/>
            <person name="Riley R."/>
            <person name="Andreopoulos W."/>
            <person name="He G."/>
            <person name="Johnson J."/>
            <person name="Nolan M."/>
            <person name="Tritt A."/>
            <person name="Barry K.W."/>
            <person name="Grigoriev I.V."/>
            <person name="Nagy L.G."/>
            <person name="Hibbett D."/>
            <person name="Henrissat B."/>
            <person name="Matheny P.B."/>
            <person name="Labbe J."/>
            <person name="Martin F.M."/>
        </authorList>
    </citation>
    <scope>NUCLEOTIDE SEQUENCE</scope>
    <source>
        <strain evidence="1">FP105234-sp</strain>
    </source>
</reference>
<reference evidence="1" key="1">
    <citation type="submission" date="2021-02" db="EMBL/GenBank/DDBJ databases">
        <authorList>
            <consortium name="DOE Joint Genome Institute"/>
            <person name="Ahrendt S."/>
            <person name="Looney B.P."/>
            <person name="Miyauchi S."/>
            <person name="Morin E."/>
            <person name="Drula E."/>
            <person name="Courty P.E."/>
            <person name="Chicoki N."/>
            <person name="Fauchery L."/>
            <person name="Kohler A."/>
            <person name="Kuo A."/>
            <person name="Labutti K."/>
            <person name="Pangilinan J."/>
            <person name="Lipzen A."/>
            <person name="Riley R."/>
            <person name="Andreopoulos W."/>
            <person name="He G."/>
            <person name="Johnson J."/>
            <person name="Barry K.W."/>
            <person name="Grigoriev I.V."/>
            <person name="Nagy L."/>
            <person name="Hibbett D."/>
            <person name="Henrissat B."/>
            <person name="Matheny P.B."/>
            <person name="Labbe J."/>
            <person name="Martin F."/>
        </authorList>
    </citation>
    <scope>NUCLEOTIDE SEQUENCE</scope>
    <source>
        <strain evidence="1">FP105234-sp</strain>
    </source>
</reference>
<gene>
    <name evidence="1" type="ORF">FA95DRAFT_1561104</name>
</gene>